<evidence type="ECO:0000259" key="2">
    <source>
        <dbReference type="PROSITE" id="PS50158"/>
    </source>
</evidence>
<dbReference type="SUPFAM" id="SSF57756">
    <property type="entry name" value="Retrovirus zinc finger-like domains"/>
    <property type="match status" value="1"/>
</dbReference>
<dbReference type="Gramene" id="KMS93463">
    <property type="protein sequence ID" value="KMS93463"/>
    <property type="gene ID" value="BVRB_031230"/>
</dbReference>
<dbReference type="OMA" id="ADGRTIC"/>
<dbReference type="Pfam" id="PF22936">
    <property type="entry name" value="Pol_BBD"/>
    <property type="match status" value="1"/>
</dbReference>
<dbReference type="GO" id="GO:0008270">
    <property type="term" value="F:zinc ion binding"/>
    <property type="evidence" value="ECO:0007669"/>
    <property type="project" value="UniProtKB-KW"/>
</dbReference>
<evidence type="ECO:0000256" key="1">
    <source>
        <dbReference type="PROSITE-ProRule" id="PRU00047"/>
    </source>
</evidence>
<dbReference type="InterPro" id="IPR054722">
    <property type="entry name" value="PolX-like_BBD"/>
</dbReference>
<dbReference type="PROSITE" id="PS50158">
    <property type="entry name" value="ZF_CCHC"/>
    <property type="match status" value="1"/>
</dbReference>
<keyword evidence="1" id="KW-0863">Zinc-finger</keyword>
<organism evidence="3 4">
    <name type="scientific">Beta vulgaris subsp. vulgaris</name>
    <name type="common">Beet</name>
    <dbReference type="NCBI Taxonomy" id="3555"/>
    <lineage>
        <taxon>Eukaryota</taxon>
        <taxon>Viridiplantae</taxon>
        <taxon>Streptophyta</taxon>
        <taxon>Embryophyta</taxon>
        <taxon>Tracheophyta</taxon>
        <taxon>Spermatophyta</taxon>
        <taxon>Magnoliopsida</taxon>
        <taxon>eudicotyledons</taxon>
        <taxon>Gunneridae</taxon>
        <taxon>Pentapetalae</taxon>
        <taxon>Caryophyllales</taxon>
        <taxon>Chenopodiaceae</taxon>
        <taxon>Betoideae</taxon>
        <taxon>Beta</taxon>
    </lineage>
</organism>
<dbReference type="InterPro" id="IPR001878">
    <property type="entry name" value="Znf_CCHC"/>
</dbReference>
<dbReference type="Gene3D" id="4.10.60.10">
    <property type="entry name" value="Zinc finger, CCHC-type"/>
    <property type="match status" value="1"/>
</dbReference>
<dbReference type="InterPro" id="IPR036875">
    <property type="entry name" value="Znf_CCHC_sf"/>
</dbReference>
<keyword evidence="1" id="KW-0479">Metal-binding</keyword>
<reference evidence="3 4" key="1">
    <citation type="journal article" date="2014" name="Nature">
        <title>The genome of the recently domesticated crop plant sugar beet (Beta vulgaris).</title>
        <authorList>
            <person name="Dohm J.C."/>
            <person name="Minoche A.E."/>
            <person name="Holtgrawe D."/>
            <person name="Capella-Gutierrez S."/>
            <person name="Zakrzewski F."/>
            <person name="Tafer H."/>
            <person name="Rupp O."/>
            <person name="Sorensen T.R."/>
            <person name="Stracke R."/>
            <person name="Reinhardt R."/>
            <person name="Goesmann A."/>
            <person name="Kraft T."/>
            <person name="Schulz B."/>
            <person name="Stadler P.F."/>
            <person name="Schmidt T."/>
            <person name="Gabaldon T."/>
            <person name="Lehrach H."/>
            <person name="Weisshaar B."/>
            <person name="Himmelbauer H."/>
        </authorList>
    </citation>
    <scope>NUCLEOTIDE SEQUENCE [LARGE SCALE GENOMIC DNA]</scope>
    <source>
        <tissue evidence="3">Taproot</tissue>
    </source>
</reference>
<dbReference type="PANTHER" id="PTHR47592:SF6">
    <property type="entry name" value="PBF68 PROTEIN"/>
    <property type="match status" value="1"/>
</dbReference>
<dbReference type="PANTHER" id="PTHR47592">
    <property type="entry name" value="PBF68 PROTEIN"/>
    <property type="match status" value="1"/>
</dbReference>
<name>A0A0J8B0L4_BETVV</name>
<dbReference type="Pfam" id="PF00098">
    <property type="entry name" value="zf-CCHC"/>
    <property type="match status" value="1"/>
</dbReference>
<dbReference type="SMART" id="SM00343">
    <property type="entry name" value="ZnF_C2HC"/>
    <property type="match status" value="1"/>
</dbReference>
<gene>
    <name evidence="3" type="ORF">BVRB_031230</name>
</gene>
<sequence length="190" mass="20864">RESELRAIMDKPELSLMDVCDRLRAYEANIVARFGISKQHKDRKSQDQLLFTGDETKPKRQPRGRCFNCGKRGHFAKDCRSPKKKEESSSTDELAFVAGDQEELYAVAESCYVDSGASRHMTGNKGLLSNFVELLDAVKIVTADGRTICGIGTGDMKVGRGKTVTLKDVLYVPDLKMNLLSVSAATANGA</sequence>
<dbReference type="EMBL" id="KQ102499">
    <property type="protein sequence ID" value="KMS93463.1"/>
    <property type="molecule type" value="Genomic_DNA"/>
</dbReference>
<evidence type="ECO:0000313" key="3">
    <source>
        <dbReference type="EMBL" id="KMS93463.1"/>
    </source>
</evidence>
<proteinExistence type="predicted"/>
<feature type="non-terminal residue" evidence="3">
    <location>
        <position position="1"/>
    </location>
</feature>
<dbReference type="OrthoDB" id="2015125at2759"/>
<keyword evidence="1" id="KW-0862">Zinc</keyword>
<dbReference type="Proteomes" id="UP000035740">
    <property type="component" value="Unassembled WGS sequence"/>
</dbReference>
<dbReference type="AlphaFoldDB" id="A0A0J8B0L4"/>
<dbReference type="GO" id="GO:0003676">
    <property type="term" value="F:nucleic acid binding"/>
    <property type="evidence" value="ECO:0007669"/>
    <property type="project" value="InterPro"/>
</dbReference>
<evidence type="ECO:0000313" key="4">
    <source>
        <dbReference type="Proteomes" id="UP000035740"/>
    </source>
</evidence>
<keyword evidence="4" id="KW-1185">Reference proteome</keyword>
<accession>A0A0J8B0L4</accession>
<protein>
    <recommendedName>
        <fullName evidence="2">CCHC-type domain-containing protein</fullName>
    </recommendedName>
</protein>
<feature type="domain" description="CCHC-type" evidence="2">
    <location>
        <begin position="65"/>
        <end position="81"/>
    </location>
</feature>